<protein>
    <recommendedName>
        <fullName evidence="3">F-box domain-containing protein</fullName>
    </recommendedName>
</protein>
<dbReference type="SUPFAM" id="SSF52047">
    <property type="entry name" value="RNI-like"/>
    <property type="match status" value="1"/>
</dbReference>
<keyword evidence="5" id="KW-1185">Reference proteome</keyword>
<reference evidence="4 5" key="1">
    <citation type="journal article" date="2014" name="BMC Genomics">
        <title>Genome and secretome analysis of the hemibiotrophic fungal pathogen, Moniliophthora roreri, which causes frosty pod rot disease of cacao: mechanisms of the biotrophic and necrotrophic phases.</title>
        <authorList>
            <person name="Meinhardt L.W."/>
            <person name="Costa G.G.L."/>
            <person name="Thomazella D.P.T."/>
            <person name="Teixeira P.J.P.L."/>
            <person name="Carazzolle M.F."/>
            <person name="Schuster S.C."/>
            <person name="Carlson J.E."/>
            <person name="Guiltinan M.J."/>
            <person name="Mieczkowski P."/>
            <person name="Farmer A."/>
            <person name="Ramaraj T."/>
            <person name="Crozier J."/>
            <person name="Davis R.E."/>
            <person name="Shao J."/>
            <person name="Melnick R.L."/>
            <person name="Pereira G.A.G."/>
            <person name="Bailey B.A."/>
        </authorList>
    </citation>
    <scope>NUCLEOTIDE SEQUENCE [LARGE SCALE GENOMIC DNA]</scope>
    <source>
        <strain evidence="4 5">MCA 2997</strain>
    </source>
</reference>
<feature type="coiled-coil region" evidence="1">
    <location>
        <begin position="44"/>
        <end position="71"/>
    </location>
</feature>
<dbReference type="Gene3D" id="1.20.1280.50">
    <property type="match status" value="1"/>
</dbReference>
<evidence type="ECO:0000256" key="1">
    <source>
        <dbReference type="SAM" id="Coils"/>
    </source>
</evidence>
<dbReference type="Proteomes" id="UP000017559">
    <property type="component" value="Unassembled WGS sequence"/>
</dbReference>
<name>V2WVG7_MONRO</name>
<evidence type="ECO:0000313" key="5">
    <source>
        <dbReference type="Proteomes" id="UP000017559"/>
    </source>
</evidence>
<dbReference type="EMBL" id="AWSO01001358">
    <property type="protein sequence ID" value="ESK84160.1"/>
    <property type="molecule type" value="Genomic_DNA"/>
</dbReference>
<accession>V2WVG7</accession>
<evidence type="ECO:0000313" key="4">
    <source>
        <dbReference type="EMBL" id="ESK84160.1"/>
    </source>
</evidence>
<evidence type="ECO:0000256" key="2">
    <source>
        <dbReference type="SAM" id="MobiDB-lite"/>
    </source>
</evidence>
<evidence type="ECO:0000259" key="3">
    <source>
        <dbReference type="Pfam" id="PF12937"/>
    </source>
</evidence>
<feature type="domain" description="F-box" evidence="3">
    <location>
        <begin position="82"/>
        <end position="137"/>
    </location>
</feature>
<gene>
    <name evidence="4" type="ORF">Moror_17004</name>
</gene>
<dbReference type="HOGENOM" id="CLU_018544_12_1_1"/>
<dbReference type="KEGG" id="mrr:Moror_17004"/>
<keyword evidence="1" id="KW-0175">Coiled coil</keyword>
<organism evidence="4 5">
    <name type="scientific">Moniliophthora roreri (strain MCA 2997)</name>
    <name type="common">Cocoa frosty pod rot fungus</name>
    <name type="synonym">Crinipellis roreri</name>
    <dbReference type="NCBI Taxonomy" id="1381753"/>
    <lineage>
        <taxon>Eukaryota</taxon>
        <taxon>Fungi</taxon>
        <taxon>Dikarya</taxon>
        <taxon>Basidiomycota</taxon>
        <taxon>Agaricomycotina</taxon>
        <taxon>Agaricomycetes</taxon>
        <taxon>Agaricomycetidae</taxon>
        <taxon>Agaricales</taxon>
        <taxon>Marasmiineae</taxon>
        <taxon>Marasmiaceae</taxon>
        <taxon>Moniliophthora</taxon>
    </lineage>
</organism>
<dbReference type="InterPro" id="IPR001810">
    <property type="entry name" value="F-box_dom"/>
</dbReference>
<dbReference type="Pfam" id="PF12937">
    <property type="entry name" value="F-box-like"/>
    <property type="match status" value="1"/>
</dbReference>
<proteinExistence type="predicted"/>
<comment type="caution">
    <text evidence="4">The sequence shown here is derived from an EMBL/GenBank/DDBJ whole genome shotgun (WGS) entry which is preliminary data.</text>
</comment>
<dbReference type="Gene3D" id="3.80.10.10">
    <property type="entry name" value="Ribonuclease Inhibitor"/>
    <property type="match status" value="1"/>
</dbReference>
<feature type="compositionally biased region" description="Low complexity" evidence="2">
    <location>
        <begin position="1"/>
        <end position="17"/>
    </location>
</feature>
<dbReference type="InterPro" id="IPR032675">
    <property type="entry name" value="LRR_dom_sf"/>
</dbReference>
<dbReference type="AlphaFoldDB" id="V2WVG7"/>
<sequence>MNTSSSGAHGTSSHNTSFTSRQSIKRLFRSTVTPSDRPIIEQFVKDAEKELMGYEAEIVFLEHKRDGLKKKLVQYRSLLSPIHRLPPEVLRHIFTMFEVDYCSLQPPIPAPAIAVAATCGRWRDIAISAPSLWSRIAVEFIEWKKSYHALVPLTQLFMDRSRESPLELIFNFEGLDVLPVELVPSLENLVQHSNRWRNLKLWCIPKQILVHEVFKSIAGHLPLLANLLIFGPCGERSSTNFHCDLFGDCPNLSSITFEAFNPLRPEIPLPTGQIKSCVVLNSSSHDAFMSISSFPSVERIGIQWCGKHAYGGEHVMNPFVKHLSITAAQPDEAYCAFKYSTLPQLTSLEMSCTTGASDADIAWKDWDEVHVADFFVRSACALTSLSLQYVPISDDQLLHFLRLMPSLESLQLEESTNSQSNRTITGRFLNRLAIDYQDMSPPFLPRLRRIKFIMHEDGLVEAVLPKTLASRWIPDDQYASEVGIDCIKSIDIVFIAEDERPVDALLLKLQWMSTVGVWVTVATCMSVKTDDMDEELEREGNHNTT</sequence>
<feature type="region of interest" description="Disordered" evidence="2">
    <location>
        <begin position="1"/>
        <end position="21"/>
    </location>
</feature>
<dbReference type="OrthoDB" id="2953888at2759"/>